<dbReference type="SUPFAM" id="SSF48452">
    <property type="entry name" value="TPR-like"/>
    <property type="match status" value="1"/>
</dbReference>
<feature type="repeat" description="TPR" evidence="1">
    <location>
        <begin position="171"/>
        <end position="204"/>
    </location>
</feature>
<dbReference type="GO" id="GO:0051301">
    <property type="term" value="P:cell division"/>
    <property type="evidence" value="ECO:0007669"/>
    <property type="project" value="InterPro"/>
</dbReference>
<evidence type="ECO:0000256" key="1">
    <source>
        <dbReference type="PROSITE-ProRule" id="PRU00339"/>
    </source>
</evidence>
<dbReference type="PROSITE" id="PS50005">
    <property type="entry name" value="TPR"/>
    <property type="match status" value="1"/>
</dbReference>
<reference evidence="3 4" key="1">
    <citation type="journal article" date="2018" name="ISME J.">
        <title>A methanotrophic archaeon couples anaerobic oxidation of methane to Fe(III) reduction.</title>
        <authorList>
            <person name="Cai C."/>
            <person name="Leu A.O."/>
            <person name="Xie G.J."/>
            <person name="Guo J."/>
            <person name="Feng Y."/>
            <person name="Zhao J.X."/>
            <person name="Tyson G.W."/>
            <person name="Yuan Z."/>
            <person name="Hu S."/>
        </authorList>
    </citation>
    <scope>NUCLEOTIDE SEQUENCE [LARGE SCALE GENOMIC DNA]</scope>
    <source>
        <strain evidence="3">FeB_12</strain>
    </source>
</reference>
<dbReference type="EMBL" id="PQAP01000009">
    <property type="protein sequence ID" value="PWB75441.1"/>
    <property type="molecule type" value="Genomic_DNA"/>
</dbReference>
<dbReference type="Pfam" id="PF13174">
    <property type="entry name" value="TPR_6"/>
    <property type="match status" value="2"/>
</dbReference>
<dbReference type="PROSITE" id="PS51257">
    <property type="entry name" value="PROKAR_LIPOPROTEIN"/>
    <property type="match status" value="1"/>
</dbReference>
<proteinExistence type="inferred from homology"/>
<evidence type="ECO:0000256" key="2">
    <source>
        <dbReference type="SAM" id="Coils"/>
    </source>
</evidence>
<dbReference type="SMART" id="SM00028">
    <property type="entry name" value="TPR"/>
    <property type="match status" value="3"/>
</dbReference>
<dbReference type="InterPro" id="IPR034706">
    <property type="entry name" value="CpoB"/>
</dbReference>
<keyword evidence="1" id="KW-0802">TPR repeat</keyword>
<accession>A0A855X3N5</accession>
<dbReference type="AlphaFoldDB" id="A0A855X3N5"/>
<evidence type="ECO:0000313" key="4">
    <source>
        <dbReference type="Proteomes" id="UP000250918"/>
    </source>
</evidence>
<dbReference type="Proteomes" id="UP000250918">
    <property type="component" value="Unassembled WGS sequence"/>
</dbReference>
<gene>
    <name evidence="3" type="primary">ygbF</name>
    <name evidence="3" type="ORF">C3F09_02280</name>
</gene>
<comment type="caution">
    <text evidence="3">The sequence shown here is derived from an EMBL/GenBank/DDBJ whole genome shotgun (WGS) entry which is preliminary data.</text>
</comment>
<feature type="coiled-coil region" evidence="2">
    <location>
        <begin position="32"/>
        <end position="105"/>
    </location>
</feature>
<dbReference type="Gene3D" id="1.25.40.10">
    <property type="entry name" value="Tetratricopeptide repeat domain"/>
    <property type="match status" value="1"/>
</dbReference>
<protein>
    <submittedName>
        <fullName evidence="3">Tol-pal system protein YbgF</fullName>
    </submittedName>
</protein>
<dbReference type="InterPro" id="IPR014162">
    <property type="entry name" value="CpoB_C"/>
</dbReference>
<dbReference type="NCBIfam" id="TIGR02795">
    <property type="entry name" value="tol_pal_ybgF"/>
    <property type="match status" value="1"/>
</dbReference>
<name>A0A855X3N5_9BACT</name>
<organism evidence="3 4">
    <name type="scientific">candidate division GN15 bacterium</name>
    <dbReference type="NCBI Taxonomy" id="2072418"/>
    <lineage>
        <taxon>Bacteria</taxon>
        <taxon>candidate division GN15</taxon>
    </lineage>
</organism>
<sequence>MQHYKSYAAAMLVMAVLLVGFMSSGCVTKRDIEGVNERLDSIERQNAETQRLVARLDSVISNGADADRKLRADLSSSVDDLQEQVAKLLQNYADLVDRLDALRRSQVVKLPPTSSPGAEPAPEVGTSTALNVACDRSYDSAFILVRKGQYDKAITGFKNFLDSCPNHQAVANAYYWMGECYYSMEKYQDAVAQFDYLLKNYKNTVNGSRALYKMARAKQELKQKTEAKQLFERLIKDYPSTLEAEQAKDRLKELK</sequence>
<evidence type="ECO:0000313" key="3">
    <source>
        <dbReference type="EMBL" id="PWB75441.1"/>
    </source>
</evidence>
<dbReference type="InterPro" id="IPR011990">
    <property type="entry name" value="TPR-like_helical_dom_sf"/>
</dbReference>
<keyword evidence="2" id="KW-0175">Coiled coil</keyword>
<dbReference type="InterPro" id="IPR019734">
    <property type="entry name" value="TPR_rpt"/>
</dbReference>
<dbReference type="HAMAP" id="MF_02066">
    <property type="entry name" value="CpoB"/>
    <property type="match status" value="1"/>
</dbReference>